<feature type="binding site" evidence="5">
    <location>
        <begin position="120"/>
        <end position="125"/>
    </location>
    <ligand>
        <name>S-adenosyl-L-methionine</name>
        <dbReference type="ChEBI" id="CHEBI:59789"/>
    </ligand>
</feature>
<dbReference type="InterPro" id="IPR029028">
    <property type="entry name" value="Alpha/beta_knot_MTases"/>
</dbReference>
<dbReference type="GO" id="GO:0005737">
    <property type="term" value="C:cytoplasm"/>
    <property type="evidence" value="ECO:0007669"/>
    <property type="project" value="UniProtKB-SubCell"/>
</dbReference>
<comment type="catalytic activity">
    <reaction evidence="5">
        <text>pseudouridine(1915) in 23S rRNA + S-adenosyl-L-methionine = N(3)-methylpseudouridine(1915) in 23S rRNA + S-adenosyl-L-homocysteine + H(+)</text>
        <dbReference type="Rhea" id="RHEA:42752"/>
        <dbReference type="Rhea" id="RHEA-COMP:10221"/>
        <dbReference type="Rhea" id="RHEA-COMP:10222"/>
        <dbReference type="ChEBI" id="CHEBI:15378"/>
        <dbReference type="ChEBI" id="CHEBI:57856"/>
        <dbReference type="ChEBI" id="CHEBI:59789"/>
        <dbReference type="ChEBI" id="CHEBI:65314"/>
        <dbReference type="ChEBI" id="CHEBI:74486"/>
        <dbReference type="EC" id="2.1.1.177"/>
    </reaction>
</comment>
<dbReference type="PANTHER" id="PTHR33603:SF1">
    <property type="entry name" value="RIBOSOMAL RNA LARGE SUBUNIT METHYLTRANSFERASE H"/>
    <property type="match status" value="1"/>
</dbReference>
<comment type="subcellular location">
    <subcellularLocation>
        <location evidence="5">Cytoplasm</location>
    </subcellularLocation>
</comment>
<evidence type="ECO:0000256" key="1">
    <source>
        <dbReference type="ARBA" id="ARBA00022603"/>
    </source>
</evidence>
<evidence type="ECO:0000313" key="6">
    <source>
        <dbReference type="EMBL" id="SHH31148.1"/>
    </source>
</evidence>
<accession>A0A1M5RYN3</accession>
<dbReference type="PANTHER" id="PTHR33603">
    <property type="entry name" value="METHYLTRANSFERASE"/>
    <property type="match status" value="1"/>
</dbReference>
<comment type="subunit">
    <text evidence="5">Homodimer.</text>
</comment>
<dbReference type="STRING" id="1123380.SAMN02745199_0690"/>
<feature type="binding site" evidence="5">
    <location>
        <position position="71"/>
    </location>
    <ligand>
        <name>S-adenosyl-L-methionine</name>
        <dbReference type="ChEBI" id="CHEBI:59789"/>
    </ligand>
</feature>
<proteinExistence type="inferred from homology"/>
<name>A0A1M5RYN3_9BACT</name>
<dbReference type="GO" id="GO:0070038">
    <property type="term" value="F:rRNA (pseudouridine-N3-)-methyltransferase activity"/>
    <property type="evidence" value="ECO:0007669"/>
    <property type="project" value="UniProtKB-UniRule"/>
</dbReference>
<evidence type="ECO:0000256" key="2">
    <source>
        <dbReference type="ARBA" id="ARBA00022679"/>
    </source>
</evidence>
<reference evidence="7" key="1">
    <citation type="submission" date="2016-11" db="EMBL/GenBank/DDBJ databases">
        <authorList>
            <person name="Varghese N."/>
            <person name="Submissions S."/>
        </authorList>
    </citation>
    <scope>NUCLEOTIDE SEQUENCE [LARGE SCALE GENOMIC DNA]</scope>
    <source>
        <strain evidence="7">DSM 15807</strain>
    </source>
</reference>
<keyword evidence="5" id="KW-0698">rRNA processing</keyword>
<keyword evidence="1 5" id="KW-0489">Methyltransferase</keyword>
<evidence type="ECO:0000256" key="3">
    <source>
        <dbReference type="ARBA" id="ARBA00022691"/>
    </source>
</evidence>
<evidence type="ECO:0000256" key="5">
    <source>
        <dbReference type="HAMAP-Rule" id="MF_00658"/>
    </source>
</evidence>
<evidence type="ECO:0000256" key="4">
    <source>
        <dbReference type="ARBA" id="ARBA00038303"/>
    </source>
</evidence>
<keyword evidence="3 5" id="KW-0949">S-adenosyl-L-methionine</keyword>
<dbReference type="Proteomes" id="UP000242592">
    <property type="component" value="Unassembled WGS sequence"/>
</dbReference>
<sequence>MELEIIIPGKISKHLFDSYNFYVDKIKRFSKIKVNFVKLGGDLNKLPKSVVLKREAEEILKKLKGNDYVLIDLHGKMLNSIEFSKMLENYRLKGKIHFVIGGPLGIDEKIVNGALERISLSQLTFTHELALIILLEQIFRGFKIMNNENYHY</sequence>
<dbReference type="EC" id="2.1.1.177" evidence="5"/>
<keyword evidence="2 5" id="KW-0808">Transferase</keyword>
<protein>
    <recommendedName>
        <fullName evidence="5">Ribosomal RNA large subunit methyltransferase H</fullName>
        <ecNumber evidence="5">2.1.1.177</ecNumber>
    </recommendedName>
    <alternativeName>
        <fullName evidence="5">23S rRNA (pseudouridine1915-N3)-methyltransferase</fullName>
    </alternativeName>
    <alternativeName>
        <fullName evidence="5">23S rRNA m3Psi1915 methyltransferase</fullName>
    </alternativeName>
    <alternativeName>
        <fullName evidence="5">rRNA (pseudouridine-N3-)-methyltransferase RlmH</fullName>
    </alternativeName>
</protein>
<feature type="binding site" evidence="5">
    <location>
        <position position="101"/>
    </location>
    <ligand>
        <name>S-adenosyl-L-methionine</name>
        <dbReference type="ChEBI" id="CHEBI:59789"/>
    </ligand>
</feature>
<dbReference type="CDD" id="cd18081">
    <property type="entry name" value="RlmH-like"/>
    <property type="match status" value="1"/>
</dbReference>
<comment type="similarity">
    <text evidence="4 5">Belongs to the RNA methyltransferase RlmH family.</text>
</comment>
<keyword evidence="5" id="KW-0963">Cytoplasm</keyword>
<dbReference type="SUPFAM" id="SSF75217">
    <property type="entry name" value="alpha/beta knot"/>
    <property type="match status" value="1"/>
</dbReference>
<dbReference type="RefSeq" id="WP_073072223.1">
    <property type="nucleotide sequence ID" value="NZ_FQXN01000002.1"/>
</dbReference>
<dbReference type="InterPro" id="IPR003742">
    <property type="entry name" value="RlmH-like"/>
</dbReference>
<organism evidence="6 7">
    <name type="scientific">Thermosipho atlanticus DSM 15807</name>
    <dbReference type="NCBI Taxonomy" id="1123380"/>
    <lineage>
        <taxon>Bacteria</taxon>
        <taxon>Thermotogati</taxon>
        <taxon>Thermotogota</taxon>
        <taxon>Thermotogae</taxon>
        <taxon>Thermotogales</taxon>
        <taxon>Fervidobacteriaceae</taxon>
        <taxon>Thermosipho</taxon>
    </lineage>
</organism>
<comment type="function">
    <text evidence="5">Specifically methylates the pseudouridine at position 1915 (m3Psi1915) in 23S rRNA.</text>
</comment>
<dbReference type="OrthoDB" id="9806643at2"/>
<dbReference type="InterPro" id="IPR029026">
    <property type="entry name" value="tRNA_m1G_MTases_N"/>
</dbReference>
<dbReference type="AlphaFoldDB" id="A0A1M5RYN3"/>
<dbReference type="Gene3D" id="3.40.1280.10">
    <property type="match status" value="1"/>
</dbReference>
<evidence type="ECO:0000313" key="7">
    <source>
        <dbReference type="Proteomes" id="UP000242592"/>
    </source>
</evidence>
<dbReference type="EMBL" id="FQXN01000002">
    <property type="protein sequence ID" value="SHH31148.1"/>
    <property type="molecule type" value="Genomic_DNA"/>
</dbReference>
<dbReference type="HAMAP" id="MF_00658">
    <property type="entry name" value="23SrRNA_methyltr_H"/>
    <property type="match status" value="1"/>
</dbReference>
<dbReference type="Pfam" id="PF02590">
    <property type="entry name" value="SPOUT_MTase"/>
    <property type="match status" value="1"/>
</dbReference>
<dbReference type="PIRSF" id="PIRSF004505">
    <property type="entry name" value="MT_bac"/>
    <property type="match status" value="1"/>
</dbReference>
<gene>
    <name evidence="5" type="primary">rlmH</name>
    <name evidence="6" type="ORF">SAMN02745199_0690</name>
</gene>
<keyword evidence="7" id="KW-1185">Reference proteome</keyword>